<evidence type="ECO:0000313" key="2">
    <source>
        <dbReference type="Proteomes" id="UP001207440"/>
    </source>
</evidence>
<dbReference type="GeneID" id="66848075"/>
<dbReference type="EMBL" id="JAOZYT010000070">
    <property type="protein sequence ID" value="MCW0524520.1"/>
    <property type="molecule type" value="Genomic_DNA"/>
</dbReference>
<reference evidence="1" key="1">
    <citation type="submission" date="2022-10" db="EMBL/GenBank/DDBJ databases">
        <title>Sifting through the core-genome to identify putative cross-protective antigens against Riemerella anatipestifer.</title>
        <authorList>
            <person name="Zheng X."/>
            <person name="Zhang W."/>
        </authorList>
    </citation>
    <scope>NUCLEOTIDE SEQUENCE</scope>
    <source>
        <strain evidence="1">ZWRA178</strain>
    </source>
</reference>
<accession>A0AAP3AM86</accession>
<sequence length="179" mass="20381">MKRYFSFFGILFMFSLMLGTLPKEFESVLSKSSVGDFDLAYFNMDADIPKMYRIDKGGNVVYLSKQDIKRILERDLFDEKNNKVDIVNVEVIVYFDKDDFNKEYYMLRGNNKDNTVKVGMVITKTKEGFLISNKKCTCKGCPNGCNLRHFGDDCSCSACFGDSSAGCTKSEEMEVPGDR</sequence>
<protein>
    <submittedName>
        <fullName evidence="1">Uncharacterized protein</fullName>
    </submittedName>
</protein>
<dbReference type="RefSeq" id="WP_041321109.1">
    <property type="nucleotide sequence ID" value="NZ_CP029760.1"/>
</dbReference>
<evidence type="ECO:0000313" key="1">
    <source>
        <dbReference type="EMBL" id="MCW0524520.1"/>
    </source>
</evidence>
<organism evidence="1 2">
    <name type="scientific">Riemerella anatipestifer</name>
    <name type="common">Moraxella anatipestifer</name>
    <dbReference type="NCBI Taxonomy" id="34085"/>
    <lineage>
        <taxon>Bacteria</taxon>
        <taxon>Pseudomonadati</taxon>
        <taxon>Bacteroidota</taxon>
        <taxon>Flavobacteriia</taxon>
        <taxon>Flavobacteriales</taxon>
        <taxon>Weeksellaceae</taxon>
        <taxon>Riemerella</taxon>
    </lineage>
</organism>
<comment type="caution">
    <text evidence="1">The sequence shown here is derived from an EMBL/GenBank/DDBJ whole genome shotgun (WGS) entry which is preliminary data.</text>
</comment>
<dbReference type="Proteomes" id="UP001207440">
    <property type="component" value="Unassembled WGS sequence"/>
</dbReference>
<proteinExistence type="predicted"/>
<name>A0AAP3AM86_RIEAN</name>
<gene>
    <name evidence="1" type="ORF">OKE68_09355</name>
</gene>
<dbReference type="AlphaFoldDB" id="A0AAP3AM86"/>